<evidence type="ECO:0000256" key="1">
    <source>
        <dbReference type="SAM" id="MobiDB-lite"/>
    </source>
</evidence>
<gene>
    <name evidence="3" type="ORF">SAMN04487996_10798</name>
</gene>
<keyword evidence="2" id="KW-0732">Signal</keyword>
<dbReference type="Proteomes" id="UP000198748">
    <property type="component" value="Unassembled WGS sequence"/>
</dbReference>
<dbReference type="Gene3D" id="3.20.20.80">
    <property type="entry name" value="Glycosidases"/>
    <property type="match status" value="1"/>
</dbReference>
<dbReference type="SUPFAM" id="SSF51445">
    <property type="entry name" value="(Trans)glycosidases"/>
    <property type="match status" value="1"/>
</dbReference>
<reference evidence="4" key="1">
    <citation type="submission" date="2016-10" db="EMBL/GenBank/DDBJ databases">
        <authorList>
            <person name="Varghese N."/>
            <person name="Submissions S."/>
        </authorList>
    </citation>
    <scope>NUCLEOTIDE SEQUENCE [LARGE SCALE GENOMIC DNA]</scope>
    <source>
        <strain evidence="4">DSM 25329</strain>
    </source>
</reference>
<dbReference type="EMBL" id="FNAN01000007">
    <property type="protein sequence ID" value="SDE82336.1"/>
    <property type="molecule type" value="Genomic_DNA"/>
</dbReference>
<keyword evidence="4" id="KW-1185">Reference proteome</keyword>
<accession>A0A1G7G2F7</accession>
<evidence type="ECO:0000313" key="3">
    <source>
        <dbReference type="EMBL" id="SDE82336.1"/>
    </source>
</evidence>
<feature type="signal peptide" evidence="2">
    <location>
        <begin position="1"/>
        <end position="18"/>
    </location>
</feature>
<proteinExistence type="predicted"/>
<protein>
    <submittedName>
        <fullName evidence="3">Uncharacterized protein</fullName>
    </submittedName>
</protein>
<organism evidence="3 4">
    <name type="scientific">Dyadobacter soli</name>
    <dbReference type="NCBI Taxonomy" id="659014"/>
    <lineage>
        <taxon>Bacteria</taxon>
        <taxon>Pseudomonadati</taxon>
        <taxon>Bacteroidota</taxon>
        <taxon>Cytophagia</taxon>
        <taxon>Cytophagales</taxon>
        <taxon>Spirosomataceae</taxon>
        <taxon>Dyadobacter</taxon>
    </lineage>
</organism>
<name>A0A1G7G2F7_9BACT</name>
<dbReference type="AlphaFoldDB" id="A0A1G7G2F7"/>
<evidence type="ECO:0000313" key="4">
    <source>
        <dbReference type="Proteomes" id="UP000198748"/>
    </source>
</evidence>
<dbReference type="InterPro" id="IPR017853">
    <property type="entry name" value="GH"/>
</dbReference>
<feature type="compositionally biased region" description="Gly residues" evidence="1">
    <location>
        <begin position="163"/>
        <end position="172"/>
    </location>
</feature>
<evidence type="ECO:0000256" key="2">
    <source>
        <dbReference type="SAM" id="SignalP"/>
    </source>
</evidence>
<dbReference type="STRING" id="659014.SAMN04487996_10798"/>
<sequence length="624" mass="68992">MKKLLLAVLLACCQAVSAQIKIDLPEAIADKSFVNGQIKAAKSELKAYADSLFKAKGGDGGTQNPPNGLADCKRGPIPSDVYGITTTSATVLWDGEDVFGWDYSIYKGTERVALGSVKPTGNREPITYAGLSPGEYKFTMQGNTCKSEAKSITFTVPKPTGDNGTGGDGGNSGPPPVTKGKRSIIMNLTGDGFDLNSPTGITKDWLPRIEAFLNMSYNGKSFKGIDGIRVNMKWHDYEPKEGTFRDDKLLDIINYCKQRGLRLCIAIIPWRVIGDEYLARSEMLEHLPDPNYGPVQDLVWHDKDETPVTDKTYLPSFNSAIGRQKFKNAVRHLAEFMAKYPENVDYISTATSPGEEYETVIVRRANNQLLLTGYGQIDLDAWRNYSGGMPVPYPAQNNEEYISYLFSSEVGKKWYEFRTKGLKDFHAAFVQGVREGGKGKVRSMGMYAGVGAPSATWTGLYKLNDIFSAGTLDQPDIIYSSEGDAGTQVSKVMATDLNIGTFPGARYAIEFDPDDVSWLQNRDPSPTIDLNWRILDDWGRSFFVRGGEIIHFAMAFYEPKINQLAEGVWNLRKDFIESDAGMVGVAQGDHFTFPITHYNGVQEYRGMYTSRGGGGKKQVKIIVK</sequence>
<feature type="chain" id="PRO_5011494951" evidence="2">
    <location>
        <begin position="19"/>
        <end position="624"/>
    </location>
</feature>
<feature type="region of interest" description="Disordered" evidence="1">
    <location>
        <begin position="154"/>
        <end position="180"/>
    </location>
</feature>
<dbReference type="RefSeq" id="WP_090150100.1">
    <property type="nucleotide sequence ID" value="NZ_FNAN01000007.1"/>
</dbReference>
<dbReference type="OrthoDB" id="920427at2"/>